<evidence type="ECO:0000313" key="5">
    <source>
        <dbReference type="Proteomes" id="UP000326289"/>
    </source>
</evidence>
<dbReference type="SUPFAM" id="SSF51735">
    <property type="entry name" value="NAD(P)-binding Rossmann-fold domains"/>
    <property type="match status" value="1"/>
</dbReference>
<dbReference type="InterPro" id="IPR036291">
    <property type="entry name" value="NAD(P)-bd_dom_sf"/>
</dbReference>
<reference evidence="4 5" key="1">
    <citation type="submission" date="2019-04" db="EMBL/GenBank/DDBJ databases">
        <title>Fungal friends and foes A comparative genomics study of 23 Aspergillus species from section Flavi.</title>
        <authorList>
            <consortium name="DOE Joint Genome Institute"/>
            <person name="Kjaerbolling I."/>
            <person name="Vesth T.C."/>
            <person name="Frisvad J.C."/>
            <person name="Nybo J.L."/>
            <person name="Theobald S."/>
            <person name="Kildgaard S."/>
            <person name="Petersen T.I."/>
            <person name="Kuo A."/>
            <person name="Sato A."/>
            <person name="Lyhne E.K."/>
            <person name="Kogle M.E."/>
            <person name="Wiebenga A."/>
            <person name="Kun R.S."/>
            <person name="Lubbers R.J."/>
            <person name="Makela M.R."/>
            <person name="Barry K."/>
            <person name="Chovatia M."/>
            <person name="Clum A."/>
            <person name="Daum C."/>
            <person name="Haridas S."/>
            <person name="He G."/>
            <person name="LaButti K."/>
            <person name="Lipzen A."/>
            <person name="Mondo S."/>
            <person name="Pangilinan J."/>
            <person name="Riley R."/>
            <person name="Salamov A."/>
            <person name="Simmons B.A."/>
            <person name="Magnuson J.K."/>
            <person name="Henrissat B."/>
            <person name="Mortensen U.H."/>
            <person name="Larsen T.O."/>
            <person name="De vries R.P."/>
            <person name="Grigoriev I.V."/>
            <person name="Machida M."/>
            <person name="Baker S.E."/>
            <person name="Andersen M.R."/>
        </authorList>
    </citation>
    <scope>NUCLEOTIDE SEQUENCE [LARGE SCALE GENOMIC DNA]</scope>
    <source>
        <strain evidence="4 5">CBS 117635</strain>
    </source>
</reference>
<sequence length="366" mass="41020">MEVITPKFTGSKISKPNTAFRINPFNIMSQRVLLLGATGQTGNSILNGLLEHGGYEVAALVRPSSAETPKVKAVAERDVKIIAADITGPVDDLANILRDFDVVISAIDALSMHAQENLVTAAKQAGVKRFVPCAFITVCPPGGVFRLRDEKEAIYQHIRKLHLPYTIIDVGFWHQISFPTVPSGRVDYASMYAPNTTIHAGGNAPNLLTDLRDIGPFVARIIADPRTLNRSVYTWSDVLTQNEIFDMMEEMSGEKIERTYMSAETIETAIATFKETLEKEPDNIPTRLALTMFQYFLSKAIRGDNRPEYAKYLGYLDARELYPTFEPRSFRSYLKEVLDGKAEKVYKDNEGIEQLKKWFFESGLPL</sequence>
<organism evidence="4 5">
    <name type="scientific">Aspergillus minisclerotigenes</name>
    <dbReference type="NCBI Taxonomy" id="656917"/>
    <lineage>
        <taxon>Eukaryota</taxon>
        <taxon>Fungi</taxon>
        <taxon>Dikarya</taxon>
        <taxon>Ascomycota</taxon>
        <taxon>Pezizomycotina</taxon>
        <taxon>Eurotiomycetes</taxon>
        <taxon>Eurotiomycetidae</taxon>
        <taxon>Eurotiales</taxon>
        <taxon>Aspergillaceae</taxon>
        <taxon>Aspergillus</taxon>
        <taxon>Aspergillus subgen. Circumdati</taxon>
    </lineage>
</organism>
<dbReference type="EMBL" id="ML732864">
    <property type="protein sequence ID" value="KAB8268616.1"/>
    <property type="molecule type" value="Genomic_DNA"/>
</dbReference>
<dbReference type="Proteomes" id="UP000326289">
    <property type="component" value="Unassembled WGS sequence"/>
</dbReference>
<evidence type="ECO:0000256" key="1">
    <source>
        <dbReference type="ARBA" id="ARBA00022857"/>
    </source>
</evidence>
<evidence type="ECO:0000313" key="4">
    <source>
        <dbReference type="EMBL" id="KAB8268616.1"/>
    </source>
</evidence>
<dbReference type="CDD" id="cd05259">
    <property type="entry name" value="PCBER_SDR_a"/>
    <property type="match status" value="1"/>
</dbReference>
<dbReference type="InterPro" id="IPR008030">
    <property type="entry name" value="NmrA-like"/>
</dbReference>
<dbReference type="InterPro" id="IPR051609">
    <property type="entry name" value="NmrA/Isoflavone_reductase-like"/>
</dbReference>
<dbReference type="Gene3D" id="3.90.25.10">
    <property type="entry name" value="UDP-galactose 4-epimerase, domain 1"/>
    <property type="match status" value="1"/>
</dbReference>
<feature type="domain" description="NmrA-like" evidence="3">
    <location>
        <begin position="29"/>
        <end position="334"/>
    </location>
</feature>
<accession>A0A5N6IQ82</accession>
<dbReference type="AlphaFoldDB" id="A0A5N6IQ82"/>
<dbReference type="GO" id="GO:0016491">
    <property type="term" value="F:oxidoreductase activity"/>
    <property type="evidence" value="ECO:0007669"/>
    <property type="project" value="UniProtKB-KW"/>
</dbReference>
<dbReference type="Pfam" id="PF05368">
    <property type="entry name" value="NmrA"/>
    <property type="match status" value="1"/>
</dbReference>
<keyword evidence="1" id="KW-0521">NADP</keyword>
<proteinExistence type="predicted"/>
<gene>
    <name evidence="4" type="ORF">BDV30DRAFT_243173</name>
</gene>
<evidence type="ECO:0000259" key="3">
    <source>
        <dbReference type="Pfam" id="PF05368"/>
    </source>
</evidence>
<evidence type="ECO:0000256" key="2">
    <source>
        <dbReference type="ARBA" id="ARBA00023002"/>
    </source>
</evidence>
<keyword evidence="2" id="KW-0560">Oxidoreductase</keyword>
<keyword evidence="5" id="KW-1185">Reference proteome</keyword>
<dbReference type="PANTHER" id="PTHR47706">
    <property type="entry name" value="NMRA-LIKE FAMILY PROTEIN"/>
    <property type="match status" value="1"/>
</dbReference>
<dbReference type="PANTHER" id="PTHR47706:SF6">
    <property type="entry name" value="NMRA-LIKE FAMILY PROTEIN (AFU_ORTHOLOGUE AFUA_6G00280)"/>
    <property type="match status" value="1"/>
</dbReference>
<dbReference type="InterPro" id="IPR045312">
    <property type="entry name" value="PCBER-like"/>
</dbReference>
<protein>
    <recommendedName>
        <fullName evidence="3">NmrA-like domain-containing protein</fullName>
    </recommendedName>
</protein>
<dbReference type="Gene3D" id="3.40.50.720">
    <property type="entry name" value="NAD(P)-binding Rossmann-like Domain"/>
    <property type="match status" value="1"/>
</dbReference>
<name>A0A5N6IQ82_9EURO</name>